<sequence length="342" mass="36322">MIFSLKNKTGAAALVATAMLALSHGTAYADECASQDFNKFLGAFSASADSQQRHTIATPKVLVLKHVADAGGFEPHTTDVAKSALAFPLMSPIAVGGHKDVEIEEIDDKSIDVVDKRAGYSNIKIFNFARQSRQSCWTLEGVEDWSVSDKDLSVVASKPGLSAAENRCFQRARIYGGLGGLDLYRLTGEFFDAALENYVCAAASGDPEASLRAASLSLSGMAPQLETPVVEKLFKAAATTLADGASSLSTFYCYGNTTDPQGACRQPELAEQSLVRAASMGSIDAVNYLGYSFEQGTMATKDAYRALACYRLAADKGNTTAAANLTRLQALVIESAEPSRCF</sequence>
<dbReference type="Gene3D" id="1.25.40.10">
    <property type="entry name" value="Tetratricopeptide repeat domain"/>
    <property type="match status" value="1"/>
</dbReference>
<dbReference type="SUPFAM" id="SSF81901">
    <property type="entry name" value="HCP-like"/>
    <property type="match status" value="1"/>
</dbReference>
<protein>
    <submittedName>
        <fullName evidence="2">Sel1 repeat family protein</fullName>
    </submittedName>
</protein>
<keyword evidence="1" id="KW-0732">Signal</keyword>
<dbReference type="OrthoDB" id="6894050at2"/>
<evidence type="ECO:0000313" key="3">
    <source>
        <dbReference type="Proteomes" id="UP000325161"/>
    </source>
</evidence>
<feature type="chain" id="PRO_5022740560" evidence="1">
    <location>
        <begin position="30"/>
        <end position="342"/>
    </location>
</feature>
<gene>
    <name evidence="2" type="ORF">FXN63_00090</name>
</gene>
<dbReference type="KEGG" id="pacr:FXN63_00090"/>
<dbReference type="InterPro" id="IPR011990">
    <property type="entry name" value="TPR-like_helical_dom_sf"/>
</dbReference>
<dbReference type="EMBL" id="CP043046">
    <property type="protein sequence ID" value="QEI04412.1"/>
    <property type="molecule type" value="Genomic_DNA"/>
</dbReference>
<reference evidence="2 3" key="1">
    <citation type="submission" date="2019-08" db="EMBL/GenBank/DDBJ databases">
        <title>Amphibian skin-associated Pigmentiphaga: genome sequence and occurrence across geography and hosts.</title>
        <authorList>
            <person name="Bletz M.C."/>
            <person name="Bunk B."/>
            <person name="Sproeer C."/>
            <person name="Biwer P."/>
            <person name="Reiter S."/>
            <person name="Rabemananjara F.C.E."/>
            <person name="Schulz S."/>
            <person name="Overmann J."/>
            <person name="Vences M."/>
        </authorList>
    </citation>
    <scope>NUCLEOTIDE SEQUENCE [LARGE SCALE GENOMIC DNA]</scope>
    <source>
        <strain evidence="2 3">Mada1488</strain>
    </source>
</reference>
<feature type="signal peptide" evidence="1">
    <location>
        <begin position="1"/>
        <end position="29"/>
    </location>
</feature>
<proteinExistence type="predicted"/>
<accession>A0A5C0AQP3</accession>
<dbReference type="Proteomes" id="UP000325161">
    <property type="component" value="Chromosome"/>
</dbReference>
<dbReference type="RefSeq" id="WP_148811682.1">
    <property type="nucleotide sequence ID" value="NZ_CP043046.1"/>
</dbReference>
<name>A0A5C0AQP3_9BURK</name>
<keyword evidence="3" id="KW-1185">Reference proteome</keyword>
<organism evidence="2 3">
    <name type="scientific">Pigmentiphaga aceris</name>
    <dbReference type="NCBI Taxonomy" id="1940612"/>
    <lineage>
        <taxon>Bacteria</taxon>
        <taxon>Pseudomonadati</taxon>
        <taxon>Pseudomonadota</taxon>
        <taxon>Betaproteobacteria</taxon>
        <taxon>Burkholderiales</taxon>
        <taxon>Alcaligenaceae</taxon>
        <taxon>Pigmentiphaga</taxon>
    </lineage>
</organism>
<evidence type="ECO:0000256" key="1">
    <source>
        <dbReference type="SAM" id="SignalP"/>
    </source>
</evidence>
<evidence type="ECO:0000313" key="2">
    <source>
        <dbReference type="EMBL" id="QEI04412.1"/>
    </source>
</evidence>
<dbReference type="AlphaFoldDB" id="A0A5C0AQP3"/>